<comment type="pathway">
    <text evidence="2">Protein modification; protein ubiquitination.</text>
</comment>
<evidence type="ECO:0000256" key="4">
    <source>
        <dbReference type="ARBA" id="ARBA00022679"/>
    </source>
</evidence>
<dbReference type="FunFam" id="3.30.2410.10:FF:000020">
    <property type="entry name" value="E3 ubiquitin-protein ligase UPL5"/>
    <property type="match status" value="1"/>
</dbReference>
<dbReference type="PANTHER" id="PTHR11254:SF424">
    <property type="entry name" value="E3 UBIQUITIN-PROTEIN LIGASE UPL5"/>
    <property type="match status" value="1"/>
</dbReference>
<dbReference type="AlphaFoldDB" id="A0AAQ3L4W8"/>
<dbReference type="Gene3D" id="3.30.2410.10">
    <property type="entry name" value="Hect, E3 ligase catalytic domain"/>
    <property type="match status" value="1"/>
</dbReference>
<dbReference type="InterPro" id="IPR029071">
    <property type="entry name" value="Ubiquitin-like_domsf"/>
</dbReference>
<dbReference type="Gene3D" id="3.90.1750.10">
    <property type="entry name" value="Hect, E3 ligase catalytic domains"/>
    <property type="match status" value="1"/>
</dbReference>
<comment type="catalytic activity">
    <reaction evidence="1">
        <text>S-ubiquitinyl-[E2 ubiquitin-conjugating enzyme]-L-cysteine + [acceptor protein]-L-lysine = [E2 ubiquitin-conjugating enzyme]-L-cysteine + N(6)-ubiquitinyl-[acceptor protein]-L-lysine.</text>
        <dbReference type="EC" id="2.3.2.26"/>
    </reaction>
</comment>
<feature type="domain" description="Ubiquitin-like" evidence="8">
    <location>
        <begin position="96"/>
        <end position="171"/>
    </location>
</feature>
<dbReference type="SUPFAM" id="SSF56204">
    <property type="entry name" value="Hect, E3 ligase catalytic domain"/>
    <property type="match status" value="1"/>
</dbReference>
<dbReference type="InterPro" id="IPR035983">
    <property type="entry name" value="Hect_E3_ubiquitin_ligase"/>
</dbReference>
<feature type="domain" description="HECT" evidence="9">
    <location>
        <begin position="547"/>
        <end position="887"/>
    </location>
</feature>
<dbReference type="SUPFAM" id="SSF54236">
    <property type="entry name" value="Ubiquitin-like"/>
    <property type="match status" value="1"/>
</dbReference>
<dbReference type="InterPro" id="IPR000569">
    <property type="entry name" value="HECT_dom"/>
</dbReference>
<dbReference type="PROSITE" id="PS50237">
    <property type="entry name" value="HECT"/>
    <property type="match status" value="1"/>
</dbReference>
<dbReference type="GO" id="GO:0006511">
    <property type="term" value="P:ubiquitin-dependent protein catabolic process"/>
    <property type="evidence" value="ECO:0007669"/>
    <property type="project" value="TreeGrafter"/>
</dbReference>
<dbReference type="Gene3D" id="3.10.20.90">
    <property type="entry name" value="Phosphatidylinositol 3-kinase Catalytic Subunit, Chain A, domain 1"/>
    <property type="match status" value="1"/>
</dbReference>
<dbReference type="GO" id="GO:0061630">
    <property type="term" value="F:ubiquitin protein ligase activity"/>
    <property type="evidence" value="ECO:0007669"/>
    <property type="project" value="UniProtKB-EC"/>
</dbReference>
<evidence type="ECO:0000313" key="11">
    <source>
        <dbReference type="Proteomes" id="UP001327560"/>
    </source>
</evidence>
<reference evidence="10 11" key="1">
    <citation type="submission" date="2023-10" db="EMBL/GenBank/DDBJ databases">
        <title>Chromosome-scale genome assembly provides insights into flower coloration mechanisms of Canna indica.</title>
        <authorList>
            <person name="Li C."/>
        </authorList>
    </citation>
    <scope>NUCLEOTIDE SEQUENCE [LARGE SCALE GENOMIC DNA]</scope>
    <source>
        <tissue evidence="10">Flower</tissue>
    </source>
</reference>
<evidence type="ECO:0000259" key="9">
    <source>
        <dbReference type="PROSITE" id="PS50237"/>
    </source>
</evidence>
<protein>
    <recommendedName>
        <fullName evidence="3">HECT-type E3 ubiquitin transferase</fullName>
        <ecNumber evidence="3">2.3.2.26</ecNumber>
    </recommendedName>
</protein>
<dbReference type="Proteomes" id="UP001327560">
    <property type="component" value="Chromosome 9"/>
</dbReference>
<evidence type="ECO:0000256" key="7">
    <source>
        <dbReference type="SAM" id="MobiDB-lite"/>
    </source>
</evidence>
<feature type="active site" description="Glycyl thioester intermediate" evidence="6">
    <location>
        <position position="853"/>
    </location>
</feature>
<accession>A0AAQ3L4W8</accession>
<keyword evidence="4" id="KW-0808">Transferase</keyword>
<dbReference type="CDD" id="cd00078">
    <property type="entry name" value="HECTc"/>
    <property type="match status" value="1"/>
</dbReference>
<organism evidence="10 11">
    <name type="scientific">Canna indica</name>
    <name type="common">Indian-shot</name>
    <dbReference type="NCBI Taxonomy" id="4628"/>
    <lineage>
        <taxon>Eukaryota</taxon>
        <taxon>Viridiplantae</taxon>
        <taxon>Streptophyta</taxon>
        <taxon>Embryophyta</taxon>
        <taxon>Tracheophyta</taxon>
        <taxon>Spermatophyta</taxon>
        <taxon>Magnoliopsida</taxon>
        <taxon>Liliopsida</taxon>
        <taxon>Zingiberales</taxon>
        <taxon>Cannaceae</taxon>
        <taxon>Canna</taxon>
    </lineage>
</organism>
<feature type="region of interest" description="Disordered" evidence="7">
    <location>
        <begin position="57"/>
        <end position="89"/>
    </location>
</feature>
<dbReference type="EMBL" id="CP136898">
    <property type="protein sequence ID" value="WOL19222.1"/>
    <property type="molecule type" value="Genomic_DNA"/>
</dbReference>
<evidence type="ECO:0000256" key="6">
    <source>
        <dbReference type="PROSITE-ProRule" id="PRU00104"/>
    </source>
</evidence>
<dbReference type="InterPro" id="IPR019956">
    <property type="entry name" value="Ubiquitin_dom"/>
</dbReference>
<dbReference type="SMART" id="SM00119">
    <property type="entry name" value="HECTc"/>
    <property type="match status" value="1"/>
</dbReference>
<dbReference type="GO" id="GO:0005737">
    <property type="term" value="C:cytoplasm"/>
    <property type="evidence" value="ECO:0007669"/>
    <property type="project" value="TreeGrafter"/>
</dbReference>
<keyword evidence="11" id="KW-1185">Reference proteome</keyword>
<dbReference type="EC" id="2.3.2.26" evidence="3"/>
<evidence type="ECO:0000256" key="5">
    <source>
        <dbReference type="ARBA" id="ARBA00022786"/>
    </source>
</evidence>
<evidence type="ECO:0000259" key="8">
    <source>
        <dbReference type="PROSITE" id="PS50053"/>
    </source>
</evidence>
<sequence length="887" mass="100352">MSSLDAAAHPRQSFDHHHHLKRKIEEYADQDLSFPLPKMIKPAFPSSCSPFPSLATAATDDDKSTLPSSSLPPPSLPNTPCASVSSTPPSPPSEELHFFVRLLSRGSLVVHACPTDTVYSIMERIESITGIPCSDQRLIYCGRQLRGDSTLLHCNIEKDASVHLTGRLRSTEQPKAWRVVNDLIASISLLNAASAADVCLLNRQRSNVERLVKQFLTGTMLESNGDKDKTLAHLRVFTMSGATTALVKLYLSPVIENRPIADVAIRMFLSSNPDYLPDYMHLQCAPILLTFCKMLASTVGTNDRLYVGCRSTLARLLKASVGPLYTVHFKSIHILVELHLFIYDLVGQVNAGLSGEAMLVSEVVLTDLSNFLTAMKHAVQDWNGADGPISKCLFEHENPKYENGIGLLYELFEKLLITVGQCLKKKEDIMDQRGQPLCEGQYMAWSQLLVVLTVVKVFSKIFEGADQMLHSLLIQHRRMLNALLSHAKRDRMLRWFLKYKDVTDFEARRNLVLMMLSEGKEDDELHEMLIDRSQLLSESFEYIGQVESSALRGGLFMEFKNEEATGPGVLREWFCLLCKAIFNPQNPLFLSCPHDHRRFFPNPASSVDPLHLKYFSFSGRVIALALMHKVQVGIVFDRVFFLQLSGKSVSLEDVCDADPVLYRSCKQILEMDAALLDSDVLGLTFAREIEMLGSKKMVELCPGGKDIIVHSRNRKEYVNLLIKHCFVTSISEQVAHFAEGFGDILSKSKHQQFFFHSLDLEDFDRMLGGSTSVINVKEWREHTEYNGYKSKDRQICWFWKIVESMSEEQRRVLLFFWTSIKYLPVDGFRGLASKLYIYKSSDSQDYLPTSHTCFYRLCLPAYKTKTLMLDRLQLVTQEHVSCSFGTS</sequence>
<dbReference type="Gene3D" id="3.30.2160.10">
    <property type="entry name" value="Hect, E3 ligase catalytic domain"/>
    <property type="match status" value="1"/>
</dbReference>
<evidence type="ECO:0000256" key="1">
    <source>
        <dbReference type="ARBA" id="ARBA00000885"/>
    </source>
</evidence>
<keyword evidence="5 6" id="KW-0833">Ubl conjugation pathway</keyword>
<dbReference type="PRINTS" id="PR00348">
    <property type="entry name" value="UBIQUITIN"/>
</dbReference>
<evidence type="ECO:0000256" key="2">
    <source>
        <dbReference type="ARBA" id="ARBA00004906"/>
    </source>
</evidence>
<evidence type="ECO:0000313" key="10">
    <source>
        <dbReference type="EMBL" id="WOL19222.1"/>
    </source>
</evidence>
<dbReference type="Pfam" id="PF00240">
    <property type="entry name" value="ubiquitin"/>
    <property type="match status" value="1"/>
</dbReference>
<evidence type="ECO:0000256" key="3">
    <source>
        <dbReference type="ARBA" id="ARBA00012485"/>
    </source>
</evidence>
<dbReference type="InterPro" id="IPR000626">
    <property type="entry name" value="Ubiquitin-like_dom"/>
</dbReference>
<proteinExistence type="predicted"/>
<dbReference type="GO" id="GO:0000209">
    <property type="term" value="P:protein polyubiquitination"/>
    <property type="evidence" value="ECO:0007669"/>
    <property type="project" value="TreeGrafter"/>
</dbReference>
<dbReference type="SMART" id="SM00213">
    <property type="entry name" value="UBQ"/>
    <property type="match status" value="1"/>
</dbReference>
<name>A0AAQ3L4W8_9LILI</name>
<dbReference type="Pfam" id="PF00632">
    <property type="entry name" value="HECT"/>
    <property type="match status" value="1"/>
</dbReference>
<gene>
    <name evidence="10" type="ORF">Cni_G28020</name>
</gene>
<dbReference type="PROSITE" id="PS50053">
    <property type="entry name" value="UBIQUITIN_2"/>
    <property type="match status" value="1"/>
</dbReference>
<dbReference type="InterPro" id="IPR050409">
    <property type="entry name" value="E3_ubiq-protein_ligase"/>
</dbReference>
<dbReference type="PANTHER" id="PTHR11254">
    <property type="entry name" value="HECT DOMAIN UBIQUITIN-PROTEIN LIGASE"/>
    <property type="match status" value="1"/>
</dbReference>